<dbReference type="Proteomes" id="UP000075583">
    <property type="component" value="Unassembled WGS sequence"/>
</dbReference>
<sequence length="138" mass="16055">MQTTINNQEHDILLFDGVCNLCNSSVNFIIDRDPKKHFKFAALQSDFGQSKLKELGFNQEEFDSLVLLSNGKVYRKSSAALRIAKKLNGLWPLLYIFILIPPFIRHGIYDIIGKNRYKWFGKQDSCRMPTPELKQRFI</sequence>
<keyword evidence="1" id="KW-0812">Transmembrane</keyword>
<dbReference type="PANTHER" id="PTHR33639">
    <property type="entry name" value="THIOL-DISULFIDE OXIDOREDUCTASE DCC"/>
    <property type="match status" value="1"/>
</dbReference>
<dbReference type="Pfam" id="PF04134">
    <property type="entry name" value="DCC1-like"/>
    <property type="match status" value="1"/>
</dbReference>
<keyword evidence="3" id="KW-1185">Reference proteome</keyword>
<evidence type="ECO:0000313" key="2">
    <source>
        <dbReference type="EMBL" id="KYG81894.1"/>
    </source>
</evidence>
<feature type="transmembrane region" description="Helical" evidence="1">
    <location>
        <begin position="90"/>
        <end position="108"/>
    </location>
</feature>
<dbReference type="EMBL" id="LQZQ01000001">
    <property type="protein sequence ID" value="KYG81894.1"/>
    <property type="molecule type" value="Genomic_DNA"/>
</dbReference>
<evidence type="ECO:0000313" key="3">
    <source>
        <dbReference type="Proteomes" id="UP000075583"/>
    </source>
</evidence>
<dbReference type="InterPro" id="IPR007263">
    <property type="entry name" value="DCC1-like"/>
</dbReference>
<dbReference type="RefSeq" id="WP_062587551.1">
    <property type="nucleotide sequence ID" value="NZ_LQZQ01000001.1"/>
</dbReference>
<reference evidence="2" key="1">
    <citation type="submission" date="2016-01" db="EMBL/GenBank/DDBJ databases">
        <title>Genome sequencing of Roseivirga ehrenbergii KMM 6017.</title>
        <authorList>
            <person name="Selvaratnam C."/>
            <person name="Thevarajoo S."/>
            <person name="Goh K.M."/>
            <person name="Ee R."/>
            <person name="Chan K.-G."/>
            <person name="Chong C.S."/>
        </authorList>
    </citation>
    <scope>NUCLEOTIDE SEQUENCE [LARGE SCALE GENOMIC DNA]</scope>
    <source>
        <strain evidence="2">KMM 6017</strain>
    </source>
</reference>
<comment type="caution">
    <text evidence="2">The sequence shown here is derived from an EMBL/GenBank/DDBJ whole genome shotgun (WGS) entry which is preliminary data.</text>
</comment>
<organism evidence="2 3">
    <name type="scientific">Roseivirga ehrenbergii (strain DSM 102268 / JCM 13514 / KCTC 12282 / NCIMB 14502 / KMM 6017)</name>
    <dbReference type="NCBI Taxonomy" id="279360"/>
    <lineage>
        <taxon>Bacteria</taxon>
        <taxon>Pseudomonadati</taxon>
        <taxon>Bacteroidota</taxon>
        <taxon>Cytophagia</taxon>
        <taxon>Cytophagales</taxon>
        <taxon>Roseivirgaceae</taxon>
        <taxon>Roseivirga</taxon>
    </lineage>
</organism>
<dbReference type="OrthoDB" id="9785438at2"/>
<evidence type="ECO:0008006" key="4">
    <source>
        <dbReference type="Google" id="ProtNLM"/>
    </source>
</evidence>
<dbReference type="AlphaFoldDB" id="A0A150XT82"/>
<dbReference type="PANTHER" id="PTHR33639:SF2">
    <property type="entry name" value="DUF393 DOMAIN-CONTAINING PROTEIN"/>
    <property type="match status" value="1"/>
</dbReference>
<accession>A0A150XT82</accession>
<dbReference type="STRING" id="279360.MB14_00430"/>
<proteinExistence type="predicted"/>
<keyword evidence="1" id="KW-0472">Membrane</keyword>
<gene>
    <name evidence="2" type="ORF">MB14_00430</name>
</gene>
<protein>
    <recommendedName>
        <fullName evidence="4">Thiol-disulfide oxidoreductase</fullName>
    </recommendedName>
</protein>
<dbReference type="GO" id="GO:0015035">
    <property type="term" value="F:protein-disulfide reductase activity"/>
    <property type="evidence" value="ECO:0007669"/>
    <property type="project" value="InterPro"/>
</dbReference>
<keyword evidence="1" id="KW-1133">Transmembrane helix</keyword>
<dbReference type="InterPro" id="IPR052927">
    <property type="entry name" value="DCC_oxidoreductase"/>
</dbReference>
<evidence type="ECO:0000256" key="1">
    <source>
        <dbReference type="SAM" id="Phobius"/>
    </source>
</evidence>
<name>A0A150XT82_ROSEK</name>